<proteinExistence type="predicted"/>
<dbReference type="PANTHER" id="PTHR33606:SF3">
    <property type="entry name" value="PROTEIN YCII"/>
    <property type="match status" value="1"/>
</dbReference>
<dbReference type="GeneID" id="7825944"/>
<dbReference type="HOGENOM" id="CLU_110355_5_0_1"/>
<dbReference type="Pfam" id="PF03795">
    <property type="entry name" value="YCII"/>
    <property type="match status" value="1"/>
</dbReference>
<protein>
    <submittedName>
        <fullName evidence="2">YCII-like protein</fullName>
    </submittedName>
</protein>
<organism evidence="2 3">
    <name type="scientific">Tetrahymena thermophila (strain SB210)</name>
    <dbReference type="NCBI Taxonomy" id="312017"/>
    <lineage>
        <taxon>Eukaryota</taxon>
        <taxon>Sar</taxon>
        <taxon>Alveolata</taxon>
        <taxon>Ciliophora</taxon>
        <taxon>Intramacronucleata</taxon>
        <taxon>Oligohymenophorea</taxon>
        <taxon>Hymenostomatida</taxon>
        <taxon>Tetrahymenina</taxon>
        <taxon>Tetrahymenidae</taxon>
        <taxon>Tetrahymena</taxon>
    </lineage>
</organism>
<name>I7LTA5_TETTS</name>
<dbReference type="InterPro" id="IPR051807">
    <property type="entry name" value="Sec-metab_biosynth-assoc"/>
</dbReference>
<dbReference type="RefSeq" id="XP_001032557.3">
    <property type="nucleotide sequence ID" value="XM_001032557.4"/>
</dbReference>
<sequence>MISINFLKQATTKQTFSLFSKLSQNISSIKERQKYFIVEYKYVQDTYYKRIPYRQDHDKWVQKMEEKGNQIVGGSYFPLDGATIIFNCDEQQVVENFVKNDVYVKQGLVENYKITEIERKTKDELQEISKIFGYK</sequence>
<evidence type="ECO:0000313" key="3">
    <source>
        <dbReference type="Proteomes" id="UP000009168"/>
    </source>
</evidence>
<evidence type="ECO:0000313" key="2">
    <source>
        <dbReference type="EMBL" id="EAR84894.3"/>
    </source>
</evidence>
<accession>I7LTA5</accession>
<gene>
    <name evidence="2" type="ORF">TTHERM_00584500</name>
</gene>
<dbReference type="OrthoDB" id="5519740at2759"/>
<dbReference type="Gene3D" id="3.30.70.1060">
    <property type="entry name" value="Dimeric alpha+beta barrel"/>
    <property type="match status" value="1"/>
</dbReference>
<dbReference type="EMBL" id="GG662510">
    <property type="protein sequence ID" value="EAR84894.3"/>
    <property type="molecule type" value="Genomic_DNA"/>
</dbReference>
<dbReference type="SUPFAM" id="SSF54909">
    <property type="entry name" value="Dimeric alpha+beta barrel"/>
    <property type="match status" value="1"/>
</dbReference>
<keyword evidence="3" id="KW-1185">Reference proteome</keyword>
<dbReference type="PANTHER" id="PTHR33606">
    <property type="entry name" value="PROTEIN YCII"/>
    <property type="match status" value="1"/>
</dbReference>
<dbReference type="InterPro" id="IPR011008">
    <property type="entry name" value="Dimeric_a/b-barrel"/>
</dbReference>
<dbReference type="AlphaFoldDB" id="I7LTA5"/>
<dbReference type="InParanoid" id="I7LTA5"/>
<dbReference type="KEGG" id="tet:TTHERM_00584500"/>
<evidence type="ECO:0000259" key="1">
    <source>
        <dbReference type="Pfam" id="PF03795"/>
    </source>
</evidence>
<dbReference type="eggNOG" id="ENOG502R2ZG">
    <property type="taxonomic scope" value="Eukaryota"/>
</dbReference>
<feature type="domain" description="YCII-related" evidence="1">
    <location>
        <begin position="38"/>
        <end position="117"/>
    </location>
</feature>
<dbReference type="Proteomes" id="UP000009168">
    <property type="component" value="Unassembled WGS sequence"/>
</dbReference>
<dbReference type="InterPro" id="IPR005545">
    <property type="entry name" value="YCII"/>
</dbReference>
<reference evidence="3" key="1">
    <citation type="journal article" date="2006" name="PLoS Biol.">
        <title>Macronuclear genome sequence of the ciliate Tetrahymena thermophila, a model eukaryote.</title>
        <authorList>
            <person name="Eisen J.A."/>
            <person name="Coyne R.S."/>
            <person name="Wu M."/>
            <person name="Wu D."/>
            <person name="Thiagarajan M."/>
            <person name="Wortman J.R."/>
            <person name="Badger J.H."/>
            <person name="Ren Q."/>
            <person name="Amedeo P."/>
            <person name="Jones K.M."/>
            <person name="Tallon L.J."/>
            <person name="Delcher A.L."/>
            <person name="Salzberg S.L."/>
            <person name="Silva J.C."/>
            <person name="Haas B.J."/>
            <person name="Majoros W.H."/>
            <person name="Farzad M."/>
            <person name="Carlton J.M."/>
            <person name="Smith R.K. Jr."/>
            <person name="Garg J."/>
            <person name="Pearlman R.E."/>
            <person name="Karrer K.M."/>
            <person name="Sun L."/>
            <person name="Manning G."/>
            <person name="Elde N.C."/>
            <person name="Turkewitz A.P."/>
            <person name="Asai D.J."/>
            <person name="Wilkes D.E."/>
            <person name="Wang Y."/>
            <person name="Cai H."/>
            <person name="Collins K."/>
            <person name="Stewart B.A."/>
            <person name="Lee S.R."/>
            <person name="Wilamowska K."/>
            <person name="Weinberg Z."/>
            <person name="Ruzzo W.L."/>
            <person name="Wloga D."/>
            <person name="Gaertig J."/>
            <person name="Frankel J."/>
            <person name="Tsao C.-C."/>
            <person name="Gorovsky M.A."/>
            <person name="Keeling P.J."/>
            <person name="Waller R.F."/>
            <person name="Patron N.J."/>
            <person name="Cherry J.M."/>
            <person name="Stover N.A."/>
            <person name="Krieger C.J."/>
            <person name="del Toro C."/>
            <person name="Ryder H.F."/>
            <person name="Williamson S.C."/>
            <person name="Barbeau R.A."/>
            <person name="Hamilton E.P."/>
            <person name="Orias E."/>
        </authorList>
    </citation>
    <scope>NUCLEOTIDE SEQUENCE [LARGE SCALE GENOMIC DNA]</scope>
    <source>
        <strain evidence="3">SB210</strain>
    </source>
</reference>